<dbReference type="PROSITE" id="PS51752">
    <property type="entry name" value="JACALIN_LECTIN"/>
    <property type="match status" value="1"/>
</dbReference>
<evidence type="ECO:0000313" key="3">
    <source>
        <dbReference type="Proteomes" id="UP000019375"/>
    </source>
</evidence>
<dbReference type="Proteomes" id="UP000019375">
    <property type="component" value="Unassembled WGS sequence"/>
</dbReference>
<dbReference type="GO" id="GO:0005737">
    <property type="term" value="C:cytoplasm"/>
    <property type="evidence" value="ECO:0007669"/>
    <property type="project" value="TreeGrafter"/>
</dbReference>
<dbReference type="OrthoDB" id="74460at2759"/>
<gene>
    <name evidence="2" type="ORF">BN860_01684g</name>
</gene>
<keyword evidence="3" id="KW-1185">Reference proteome</keyword>
<dbReference type="Pfam" id="PF12044">
    <property type="entry name" value="Metallopep"/>
    <property type="match status" value="1"/>
</dbReference>
<dbReference type="Pfam" id="PF01419">
    <property type="entry name" value="Jacalin"/>
    <property type="match status" value="1"/>
</dbReference>
<evidence type="ECO:0000259" key="1">
    <source>
        <dbReference type="PROSITE" id="PS51752"/>
    </source>
</evidence>
<feature type="domain" description="Jacalin-type lectin" evidence="1">
    <location>
        <begin position="523"/>
        <end position="699"/>
    </location>
</feature>
<dbReference type="Gene3D" id="2.100.10.30">
    <property type="entry name" value="Jacalin-like lectin domain"/>
    <property type="match status" value="1"/>
</dbReference>
<dbReference type="PANTHER" id="PTHR21054">
    <property type="entry name" value="ZINC METALLOPROTEINASE-RELATED"/>
    <property type="match status" value="1"/>
</dbReference>
<dbReference type="SUPFAM" id="SSF51101">
    <property type="entry name" value="Mannose-binding lectins"/>
    <property type="match status" value="1"/>
</dbReference>
<dbReference type="InterPro" id="IPR053002">
    <property type="entry name" value="Metalloproteinase_M10B"/>
</dbReference>
<protein>
    <submittedName>
        <fullName evidence="2">ZYBA0S10-01684g1_1</fullName>
    </submittedName>
</protein>
<evidence type="ECO:0000313" key="2">
    <source>
        <dbReference type="EMBL" id="CDF91189.1"/>
    </source>
</evidence>
<reference evidence="3" key="1">
    <citation type="journal article" date="2013" name="Genome Announc.">
        <title>Genome sequence of the food spoilage yeast Zygosaccharomyces bailii CLIB 213(T).</title>
        <authorList>
            <person name="Galeote V."/>
            <person name="Bigey F."/>
            <person name="Devillers H."/>
            <person name="Neuveglise C."/>
            <person name="Dequin S."/>
        </authorList>
    </citation>
    <scope>NUCLEOTIDE SEQUENCE [LARGE SCALE GENOMIC DNA]</scope>
    <source>
        <strain evidence="3">CLIB 213 / ATCC 58445 / CBS 680 / CCRC 21525 / NBRC 1098 / NCYC 1416 / NRRL Y-2227</strain>
    </source>
</reference>
<proteinExistence type="predicted"/>
<organism evidence="2 3">
    <name type="scientific">Zygosaccharomyces bailii (strain CLIB 213 / ATCC 58445 / CBS 680 / BCRC 21525 / NBRC 1098 / NCYC 1416 / NRRL Y-2227)</name>
    <dbReference type="NCBI Taxonomy" id="1333698"/>
    <lineage>
        <taxon>Eukaryota</taxon>
        <taxon>Fungi</taxon>
        <taxon>Dikarya</taxon>
        <taxon>Ascomycota</taxon>
        <taxon>Saccharomycotina</taxon>
        <taxon>Saccharomycetes</taxon>
        <taxon>Saccharomycetales</taxon>
        <taxon>Saccharomycetaceae</taxon>
        <taxon>Zygosaccharomyces</taxon>
    </lineage>
</organism>
<accession>A0A8J2TAC5</accession>
<dbReference type="PANTHER" id="PTHR21054:SF2">
    <property type="entry name" value="MIP04191P"/>
    <property type="match status" value="1"/>
</dbReference>
<dbReference type="InterPro" id="IPR001229">
    <property type="entry name" value="Jacalin-like_lectin_dom"/>
</dbReference>
<dbReference type="AlphaFoldDB" id="A0A8J2TAC5"/>
<dbReference type="InterPro" id="IPR021917">
    <property type="entry name" value="Unchr_Zn-peptidase-like"/>
</dbReference>
<name>A0A8J2TAC5_ZYGB2</name>
<dbReference type="EMBL" id="HG316463">
    <property type="protein sequence ID" value="CDF91189.1"/>
    <property type="molecule type" value="Genomic_DNA"/>
</dbReference>
<sequence length="700" mass="77027">MLGSAEIEFFNVQDHIQLTTPCVIIHGKVHHGSDVTNIQVKHPQLPDLTFPVNERHFKATVILTPGENRLGFVTNTNVNKVLTLDYVPMLQDLPIHLCLLVAKDSPLKYDTPRVQREREGDNELDLAVKKLRVGGRLMQAFTNEQMLRNGFGNRTFRFVEEYAWDTTFRQKEAMRNTIKIHIVTADETVAQIRDYNLAQQNPNGKNTGGLFPLAMNALKKYGGPFTQGEKPVQAAVMIMDAHWDGRMLTGHAALGGGDDQIKLAIFGSHGLYSWAPSIEQVVPYMLDDTKASVSEVANDNGECGTHWECYQITLGAFMHEIGHLLGCPHQENGVMLRDYTVLNRSFLTKEAFSVRTNSYGAKPPILPREECTWHRLDLLRFLYHPSFTLASDYYDPSFMRPGRIGNYNAPKPTLYPLGHESCSINCETGIYCIEIYCGDFAKAHIEYLPKCLGGPGPQSTVVLSLNDLRARIPKNDLSKYGDSFKVKILCANAPELEVSNFPSVIRAEPIAMDRYGFPRGVQGIKSPVLGDPKRGSDVGIIPFDGRQVSAIRVYHGAALDGVRVYLRSGVPAAAAKPTPPSSGQPPVPPRNYMKKLSSAFKATSIKDSDAPSVLFGKETGSYSDVVLQDGDHLAGFNVRCGAWIDALQVVTTQGRLSESFGNNGGGGLARLCPPDGQQILGFFGSVGQWVDAIGLVYGSL</sequence>
<dbReference type="InterPro" id="IPR036404">
    <property type="entry name" value="Jacalin-like_lectin_dom_sf"/>
</dbReference>